<feature type="compositionally biased region" description="Polar residues" evidence="1">
    <location>
        <begin position="602"/>
        <end position="614"/>
    </location>
</feature>
<evidence type="ECO:0000256" key="1">
    <source>
        <dbReference type="SAM" id="MobiDB-lite"/>
    </source>
</evidence>
<reference evidence="2" key="1">
    <citation type="submission" date="2014-11" db="EMBL/GenBank/DDBJ databases">
        <authorList>
            <person name="Otto D Thomas"/>
            <person name="Naeem Raeece"/>
        </authorList>
    </citation>
    <scope>NUCLEOTIDE SEQUENCE</scope>
</reference>
<feature type="region of interest" description="Disordered" evidence="1">
    <location>
        <begin position="442"/>
        <end position="465"/>
    </location>
</feature>
<feature type="compositionally biased region" description="Basic and acidic residues" evidence="1">
    <location>
        <begin position="1004"/>
        <end position="1035"/>
    </location>
</feature>
<feature type="compositionally biased region" description="Basic and acidic residues" evidence="1">
    <location>
        <begin position="639"/>
        <end position="650"/>
    </location>
</feature>
<sequence>MEDITEEQAIAEENRHRTFRQTVDAYVPYHHDKAEDFELVWEVSIQSVSMEGAKPTPHWYAFPPPPSNTAPPNPAPSSPPPPPPKRDEVPRIEKYFHEILERNLPKEQENKAVKDVCKIILDKLKQIEPAAVIVPYGDRAEGAVMSETDVEVQIVILKGTDECPNRRPVQLFATDAANPPEGEDDWRKDALKLLEEVTDLFNERKVKKRIKREKLFARASFKDHLNLYANIAVAPATNIAGALMFRRYAELCPEYVQLASLAKLWYRKVSAYIEEQKRLSSYAIGVLVLRYLTEVHPLYQHYTPSLWKDSTGTVLPAGCFYDPVIEKIKISEDEEAVPRITGWKLLDIRDAVLNMAMRPWGTIDWTKRPRDRAGLLNLLRGTTKKPPIPLTRLLYDFFRWMGVHPSLPFRDVLDSGNRLQLCEEACRAGAKTSELLKRAVSKLPPDHPDNLHPVRSRTAEEKAADDLRTSESSIVSEHLLSILDVLFSGHSGFFSNEEWCPGDTHVPPLLEPRKSPLGGKPPGNVQRMTPQEISEALADYTELPFIPHPAGSQPPPGRRPPDPSPERSSSSASASASTAAAPGAARNTEAPEGRRREADCNAASSHSHSKTSPCVTAPPVGGSTDARGSRQSCFDLSEDSLHGADGDVKAKAKRGRGRSPRRTQRSTSPKQAAPSRLPPPACVPSASASARSQTRRVSPPPRPFRSPNGQRERDLPPRRKHISEDDDEEEEAIWGKPDPREGSEEEREKKTHAKSPPHSVSRRPETRQMDRERERTRNEGVRQENDNQETTSFRTNRSGASMKPSPSVQSSKPSPSRSLNPQAAPFYPSKQSNDHQKISAAAAAAASFPCTGTRLRRSPDRTEREDADEVSMPSRDRRRTSPQRCRDRDRYTEEDQRQTEPAFHRRSHLSPSPSVREGSRKGPAPAPPRERDRNREREHIDIDEERAEQRSPPPFQRREVRDRERERQRERMLRAAEEKERNEREGQRRVMVRNAPGQYEEAEGGDRRQERGATRHDPNTKNAHTDSDDHELPELTRERINAIREAEMARREANEAREALKEMERRREMIKLDLEMSEMKRKAREAEERANELRKRADRNF</sequence>
<feature type="compositionally biased region" description="Basic and acidic residues" evidence="1">
    <location>
        <begin position="956"/>
        <end position="988"/>
    </location>
</feature>
<dbReference type="EMBL" id="CDMZ01000594">
    <property type="protein sequence ID" value="CEM17545.1"/>
    <property type="molecule type" value="Genomic_DNA"/>
</dbReference>
<dbReference type="VEuPathDB" id="CryptoDB:Cvel_18521"/>
<feature type="compositionally biased region" description="Pro residues" evidence="1">
    <location>
        <begin position="62"/>
        <end position="83"/>
    </location>
</feature>
<protein>
    <submittedName>
        <fullName evidence="2">Uncharacterized protein</fullName>
    </submittedName>
</protein>
<gene>
    <name evidence="2" type="ORF">Cvel_18521</name>
</gene>
<feature type="compositionally biased region" description="Basic and acidic residues" evidence="1">
    <location>
        <begin position="884"/>
        <end position="898"/>
    </location>
</feature>
<feature type="compositionally biased region" description="Basic and acidic residues" evidence="1">
    <location>
        <begin position="762"/>
        <end position="785"/>
    </location>
</feature>
<dbReference type="AlphaFoldDB" id="A0A0G4FS72"/>
<feature type="compositionally biased region" description="Basic residues" evidence="1">
    <location>
        <begin position="651"/>
        <end position="664"/>
    </location>
</feature>
<evidence type="ECO:0000313" key="2">
    <source>
        <dbReference type="EMBL" id="CEM17545.1"/>
    </source>
</evidence>
<feature type="compositionally biased region" description="Basic and acidic residues" evidence="1">
    <location>
        <begin position="928"/>
        <end position="940"/>
    </location>
</feature>
<feature type="compositionally biased region" description="Basic and acidic residues" evidence="1">
    <location>
        <begin position="589"/>
        <end position="599"/>
    </location>
</feature>
<feature type="compositionally biased region" description="Low complexity" evidence="1">
    <location>
        <begin position="566"/>
        <end position="586"/>
    </location>
</feature>
<feature type="region of interest" description="Disordered" evidence="1">
    <location>
        <begin position="505"/>
        <end position="527"/>
    </location>
</feature>
<feature type="region of interest" description="Disordered" evidence="1">
    <location>
        <begin position="544"/>
        <end position="1035"/>
    </location>
</feature>
<name>A0A0G4FS72_9ALVE</name>
<feature type="compositionally biased region" description="Low complexity" evidence="1">
    <location>
        <begin position="801"/>
        <end position="818"/>
    </location>
</feature>
<feature type="compositionally biased region" description="Basic and acidic residues" evidence="1">
    <location>
        <begin position="737"/>
        <end position="749"/>
    </location>
</feature>
<feature type="compositionally biased region" description="Basic and acidic residues" evidence="1">
    <location>
        <begin position="444"/>
        <end position="465"/>
    </location>
</feature>
<organism evidence="2">
    <name type="scientific">Chromera velia CCMP2878</name>
    <dbReference type="NCBI Taxonomy" id="1169474"/>
    <lineage>
        <taxon>Eukaryota</taxon>
        <taxon>Sar</taxon>
        <taxon>Alveolata</taxon>
        <taxon>Colpodellida</taxon>
        <taxon>Chromeraceae</taxon>
        <taxon>Chromera</taxon>
    </lineage>
</organism>
<proteinExistence type="predicted"/>
<accession>A0A0G4FS72</accession>
<feature type="region of interest" description="Disordered" evidence="1">
    <location>
        <begin position="54"/>
        <end position="88"/>
    </location>
</feature>
<feature type="compositionally biased region" description="Low complexity" evidence="1">
    <location>
        <begin position="683"/>
        <end position="697"/>
    </location>
</feature>
<feature type="region of interest" description="Disordered" evidence="1">
    <location>
        <begin position="1078"/>
        <end position="1101"/>
    </location>
</feature>
<feature type="compositionally biased region" description="Polar residues" evidence="1">
    <location>
        <begin position="788"/>
        <end position="799"/>
    </location>
</feature>